<dbReference type="EMBL" id="QKYT01000087">
    <property type="protein sequence ID" value="RIA94221.1"/>
    <property type="molecule type" value="Genomic_DNA"/>
</dbReference>
<accession>A0A397TGU3</accession>
<sequence length="68" mass="7967">MPEPKNATEEEQKVDDFNKSSNQPFEAAKITYPRYNELQISLKNEVQINYNEVIIPQRIKKRVDIDGT</sequence>
<reference evidence="2 3" key="1">
    <citation type="submission" date="2018-06" db="EMBL/GenBank/DDBJ databases">
        <title>Comparative genomics reveals the genomic features of Rhizophagus irregularis, R. cerebriforme, R. diaphanum and Gigaspora rosea, and their symbiotic lifestyle signature.</title>
        <authorList>
            <person name="Morin E."/>
            <person name="San Clemente H."/>
            <person name="Chen E.C.H."/>
            <person name="De La Providencia I."/>
            <person name="Hainaut M."/>
            <person name="Kuo A."/>
            <person name="Kohler A."/>
            <person name="Murat C."/>
            <person name="Tang N."/>
            <person name="Roy S."/>
            <person name="Loubradou J."/>
            <person name="Henrissat B."/>
            <person name="Grigoriev I.V."/>
            <person name="Corradi N."/>
            <person name="Roux C."/>
            <person name="Martin F.M."/>
        </authorList>
    </citation>
    <scope>NUCLEOTIDE SEQUENCE [LARGE SCALE GENOMIC DNA]</scope>
    <source>
        <strain evidence="2 3">DAOM 227022</strain>
    </source>
</reference>
<dbReference type="AlphaFoldDB" id="A0A397TGU3"/>
<name>A0A397TGU3_9GLOM</name>
<gene>
    <name evidence="2" type="ORF">C1645_818416</name>
</gene>
<organism evidence="2 3">
    <name type="scientific">Glomus cerebriforme</name>
    <dbReference type="NCBI Taxonomy" id="658196"/>
    <lineage>
        <taxon>Eukaryota</taxon>
        <taxon>Fungi</taxon>
        <taxon>Fungi incertae sedis</taxon>
        <taxon>Mucoromycota</taxon>
        <taxon>Glomeromycotina</taxon>
        <taxon>Glomeromycetes</taxon>
        <taxon>Glomerales</taxon>
        <taxon>Glomeraceae</taxon>
        <taxon>Glomus</taxon>
    </lineage>
</organism>
<protein>
    <submittedName>
        <fullName evidence="2">Uncharacterized protein</fullName>
    </submittedName>
</protein>
<dbReference type="Proteomes" id="UP000265703">
    <property type="component" value="Unassembled WGS sequence"/>
</dbReference>
<evidence type="ECO:0000313" key="2">
    <source>
        <dbReference type="EMBL" id="RIA94221.1"/>
    </source>
</evidence>
<evidence type="ECO:0000256" key="1">
    <source>
        <dbReference type="SAM" id="MobiDB-lite"/>
    </source>
</evidence>
<evidence type="ECO:0000313" key="3">
    <source>
        <dbReference type="Proteomes" id="UP000265703"/>
    </source>
</evidence>
<comment type="caution">
    <text evidence="2">The sequence shown here is derived from an EMBL/GenBank/DDBJ whole genome shotgun (WGS) entry which is preliminary data.</text>
</comment>
<feature type="region of interest" description="Disordered" evidence="1">
    <location>
        <begin position="1"/>
        <end position="25"/>
    </location>
</feature>
<proteinExistence type="predicted"/>
<feature type="compositionally biased region" description="Basic and acidic residues" evidence="1">
    <location>
        <begin position="1"/>
        <end position="18"/>
    </location>
</feature>
<keyword evidence="3" id="KW-1185">Reference proteome</keyword>